<dbReference type="OrthoDB" id="307200at2"/>
<dbReference type="InterPro" id="IPR024508">
    <property type="entry name" value="DUF3226"/>
</dbReference>
<evidence type="ECO:0000313" key="2">
    <source>
        <dbReference type="Proteomes" id="UP000323176"/>
    </source>
</evidence>
<dbReference type="Pfam" id="PF11536">
    <property type="entry name" value="DUF3226"/>
    <property type="match status" value="1"/>
</dbReference>
<proteinExistence type="predicted"/>
<name>A0A5C8EQM2_BRAPL</name>
<gene>
    <name evidence="1" type="ORF">EPJ72_10125</name>
</gene>
<accession>A0A5C8EQM2</accession>
<protein>
    <recommendedName>
        <fullName evidence="3">DUF4435 domain-containing protein</fullName>
    </recommendedName>
</protein>
<dbReference type="EMBL" id="SAXY01000061">
    <property type="protein sequence ID" value="TXJ39384.1"/>
    <property type="molecule type" value="Genomic_DNA"/>
</dbReference>
<dbReference type="AlphaFoldDB" id="A0A5C8EQM2"/>
<reference evidence="1 2" key="1">
    <citation type="journal article" date="1992" name="Lakartidningen">
        <title>[Penicillin V and not amoxicillin is the first choice preparation in acute otitis].</title>
        <authorList>
            <person name="Kamme C."/>
            <person name="Lundgren K."/>
            <person name="Prellner K."/>
        </authorList>
    </citation>
    <scope>NUCLEOTIDE SEQUENCE [LARGE SCALE GENOMIC DNA]</scope>
    <source>
        <strain evidence="1 2">PC5538III-hc</strain>
    </source>
</reference>
<organism evidence="1 2">
    <name type="scientific">Brachyspira pilosicoli</name>
    <name type="common">Serpulina pilosicoli</name>
    <dbReference type="NCBI Taxonomy" id="52584"/>
    <lineage>
        <taxon>Bacteria</taxon>
        <taxon>Pseudomonadati</taxon>
        <taxon>Spirochaetota</taxon>
        <taxon>Spirochaetia</taxon>
        <taxon>Brachyspirales</taxon>
        <taxon>Brachyspiraceae</taxon>
        <taxon>Brachyspira</taxon>
    </lineage>
</organism>
<comment type="caution">
    <text evidence="1">The sequence shown here is derived from an EMBL/GenBank/DDBJ whole genome shotgun (WGS) entry which is preliminary data.</text>
</comment>
<evidence type="ECO:0000313" key="1">
    <source>
        <dbReference type="EMBL" id="TXJ39384.1"/>
    </source>
</evidence>
<dbReference type="Proteomes" id="UP000323176">
    <property type="component" value="Unassembled WGS sequence"/>
</dbReference>
<evidence type="ECO:0008006" key="3">
    <source>
        <dbReference type="Google" id="ProtNLM"/>
    </source>
</evidence>
<sequence length="219" mass="25158">MLNNPMAKKVLLVEGNDERDLCSLLIGKKLGLNYITGKYDKSFIEDNDTVHIIPINEVDNKNNITSFIKSPNYNNIEKLGILVDAEDNAQKRFNIFNDIIKLEYNANQNIYYDDNKGLFLTTKTNDKTSGCLECLVEDIILEKDKDLYNECVNNFFDCANNYINQGDNEAHILKSKILAFISVKCKKRNTIGGLFQEFNDYLDSKVLNELIVFLKNLFN</sequence>